<accession>X6LXI6</accession>
<dbReference type="EMBL" id="ASPP01027518">
    <property type="protein sequence ID" value="ETO06081.1"/>
    <property type="molecule type" value="Genomic_DNA"/>
</dbReference>
<comment type="caution">
    <text evidence="1">The sequence shown here is derived from an EMBL/GenBank/DDBJ whole genome shotgun (WGS) entry which is preliminary data.</text>
</comment>
<gene>
    <name evidence="1" type="ORF">RFI_31316</name>
</gene>
<keyword evidence="2" id="KW-1185">Reference proteome</keyword>
<name>X6LXI6_RETFI</name>
<dbReference type="AlphaFoldDB" id="X6LXI6"/>
<proteinExistence type="predicted"/>
<protein>
    <submittedName>
        <fullName evidence="1">Uncharacterized protein</fullName>
    </submittedName>
</protein>
<sequence length="57" mass="7044">MHVIANIEELFEKSELLKMIKMYDLKKEIKRIKLERPYIIPIEKDRIIEDEKKIKMK</sequence>
<reference evidence="1 2" key="1">
    <citation type="journal article" date="2013" name="Curr. Biol.">
        <title>The Genome of the Foraminiferan Reticulomyxa filosa.</title>
        <authorList>
            <person name="Glockner G."/>
            <person name="Hulsmann N."/>
            <person name="Schleicher M."/>
            <person name="Noegel A.A."/>
            <person name="Eichinger L."/>
            <person name="Gallinger C."/>
            <person name="Pawlowski J."/>
            <person name="Sierra R."/>
            <person name="Euteneuer U."/>
            <person name="Pillet L."/>
            <person name="Moustafa A."/>
            <person name="Platzer M."/>
            <person name="Groth M."/>
            <person name="Szafranski K."/>
            <person name="Schliwa M."/>
        </authorList>
    </citation>
    <scope>NUCLEOTIDE SEQUENCE [LARGE SCALE GENOMIC DNA]</scope>
</reference>
<organism evidence="1 2">
    <name type="scientific">Reticulomyxa filosa</name>
    <dbReference type="NCBI Taxonomy" id="46433"/>
    <lineage>
        <taxon>Eukaryota</taxon>
        <taxon>Sar</taxon>
        <taxon>Rhizaria</taxon>
        <taxon>Retaria</taxon>
        <taxon>Foraminifera</taxon>
        <taxon>Monothalamids</taxon>
        <taxon>Reticulomyxidae</taxon>
        <taxon>Reticulomyxa</taxon>
    </lineage>
</organism>
<evidence type="ECO:0000313" key="2">
    <source>
        <dbReference type="Proteomes" id="UP000023152"/>
    </source>
</evidence>
<dbReference type="Proteomes" id="UP000023152">
    <property type="component" value="Unassembled WGS sequence"/>
</dbReference>
<evidence type="ECO:0000313" key="1">
    <source>
        <dbReference type="EMBL" id="ETO06081.1"/>
    </source>
</evidence>